<evidence type="ECO:0000313" key="3">
    <source>
        <dbReference type="Proteomes" id="UP000077734"/>
    </source>
</evidence>
<dbReference type="GO" id="GO:0006260">
    <property type="term" value="P:DNA replication"/>
    <property type="evidence" value="ECO:0007669"/>
    <property type="project" value="InterPro"/>
</dbReference>
<dbReference type="RefSeq" id="WP_064028229.1">
    <property type="nucleotide sequence ID" value="NZ_LUUL01000088.1"/>
</dbReference>
<protein>
    <recommendedName>
        <fullName evidence="1">SF4 helicase domain-containing protein</fullName>
    </recommendedName>
</protein>
<organism evidence="2 3">
    <name type="scientific">Methylomonas koyamae</name>
    <dbReference type="NCBI Taxonomy" id="702114"/>
    <lineage>
        <taxon>Bacteria</taxon>
        <taxon>Pseudomonadati</taxon>
        <taxon>Pseudomonadota</taxon>
        <taxon>Gammaproteobacteria</taxon>
        <taxon>Methylococcales</taxon>
        <taxon>Methylococcaceae</taxon>
        <taxon>Methylomonas</taxon>
    </lineage>
</organism>
<dbReference type="EMBL" id="LUUL01000088">
    <property type="protein sequence ID" value="OAI24548.1"/>
    <property type="molecule type" value="Genomic_DNA"/>
</dbReference>
<evidence type="ECO:0000313" key="2">
    <source>
        <dbReference type="EMBL" id="OAI24548.1"/>
    </source>
</evidence>
<reference evidence="2 3" key="1">
    <citation type="submission" date="2016-03" db="EMBL/GenBank/DDBJ databases">
        <authorList>
            <person name="Heylen K."/>
            <person name="De Vos P."/>
            <person name="Vekeman B."/>
        </authorList>
    </citation>
    <scope>NUCLEOTIDE SEQUENCE [LARGE SCALE GENOMIC DNA]</scope>
    <source>
        <strain evidence="2 3">R-49807</strain>
    </source>
</reference>
<dbReference type="GO" id="GO:0005829">
    <property type="term" value="C:cytosol"/>
    <property type="evidence" value="ECO:0007669"/>
    <property type="project" value="TreeGrafter"/>
</dbReference>
<comment type="caution">
    <text evidence="2">The sequence shown here is derived from an EMBL/GenBank/DDBJ whole genome shotgun (WGS) entry which is preliminary data.</text>
</comment>
<dbReference type="PANTHER" id="PTHR30153:SF2">
    <property type="entry name" value="REPLICATIVE DNA HELICASE"/>
    <property type="match status" value="1"/>
</dbReference>
<dbReference type="InterPro" id="IPR007694">
    <property type="entry name" value="DNA_helicase_DnaB-like_C"/>
</dbReference>
<evidence type="ECO:0000259" key="1">
    <source>
        <dbReference type="PROSITE" id="PS51199"/>
    </source>
</evidence>
<dbReference type="Pfam" id="PF03796">
    <property type="entry name" value="DnaB_C"/>
    <property type="match status" value="1"/>
</dbReference>
<dbReference type="PANTHER" id="PTHR30153">
    <property type="entry name" value="REPLICATIVE DNA HELICASE DNAB"/>
    <property type="match status" value="1"/>
</dbReference>
<dbReference type="AlphaFoldDB" id="A0AA91DBU9"/>
<accession>A0AA91DBU9</accession>
<keyword evidence="3" id="KW-1185">Reference proteome</keyword>
<dbReference type="PROSITE" id="PS51199">
    <property type="entry name" value="SF4_HELICASE"/>
    <property type="match status" value="1"/>
</dbReference>
<gene>
    <name evidence="2" type="ORF">A1356_15410</name>
</gene>
<feature type="domain" description="SF4 helicase" evidence="1">
    <location>
        <begin position="163"/>
        <end position="422"/>
    </location>
</feature>
<name>A0AA91DBU9_9GAMM</name>
<dbReference type="GO" id="GO:0003678">
    <property type="term" value="F:DNA helicase activity"/>
    <property type="evidence" value="ECO:0007669"/>
    <property type="project" value="InterPro"/>
</dbReference>
<proteinExistence type="predicted"/>
<dbReference type="GO" id="GO:0005524">
    <property type="term" value="F:ATP binding"/>
    <property type="evidence" value="ECO:0007669"/>
    <property type="project" value="InterPro"/>
</dbReference>
<dbReference type="Proteomes" id="UP000077734">
    <property type="component" value="Unassembled WGS sequence"/>
</dbReference>
<dbReference type="Gene3D" id="3.40.50.300">
    <property type="entry name" value="P-loop containing nucleotide triphosphate hydrolases"/>
    <property type="match status" value="1"/>
</dbReference>
<dbReference type="SUPFAM" id="SSF52540">
    <property type="entry name" value="P-loop containing nucleoside triphosphate hydrolases"/>
    <property type="match status" value="1"/>
</dbReference>
<sequence>MNQTKQAKYEEAVVHILLSRPTALAGHEIDEKWFTKWRPVIAAAKAIAAAGNEPDMVTLADHIKRPGLLQELNQILRNSHAAAENLPKYLAGLRSIYQAAHVQQTLSSALAELQGGADLDEVLARMMQSTLSAVATESRNYNHTIKQALGQFVDELEAAFESRETGGLGLKTGIVALDRVLGGMHPTDLVVVGARPSVGKTAFGLSVLLNLAKAGKRVGIISTEMAVCQLMLRAASANSGIAGTALRDANLQDSDWPNITAAINRIAHLNVRIFDKPNVTIADVALQAKAWAIDGGLDFIVVDYLTRIKPVKSSGNQTLDVGEVATGLKNIARQIDIPVMALAQLNRSSTKRADKRPIMADLRDSGVIEQEADQILLLHRDDDDDLAPAEIIVDKNRQGEVATVRCTYLPQTMQWTNLADRYADAA</sequence>
<dbReference type="InterPro" id="IPR027417">
    <property type="entry name" value="P-loop_NTPase"/>
</dbReference>